<dbReference type="Proteomes" id="UP000245977">
    <property type="component" value="Chromosome"/>
</dbReference>
<evidence type="ECO:0000313" key="3">
    <source>
        <dbReference type="Proteomes" id="UP000245977"/>
    </source>
</evidence>
<keyword evidence="1" id="KW-1133">Transmembrane helix</keyword>
<feature type="transmembrane region" description="Helical" evidence="1">
    <location>
        <begin position="30"/>
        <end position="49"/>
    </location>
</feature>
<dbReference type="RefSeq" id="WP_065994683.1">
    <property type="nucleotide sequence ID" value="NZ_CP029397.2"/>
</dbReference>
<feature type="transmembrane region" description="Helical" evidence="1">
    <location>
        <begin position="61"/>
        <end position="82"/>
    </location>
</feature>
<organism evidence="2 3">
    <name type="scientific">Acinetobacter defluvii</name>
    <dbReference type="NCBI Taxonomy" id="1871111"/>
    <lineage>
        <taxon>Bacteria</taxon>
        <taxon>Pseudomonadati</taxon>
        <taxon>Pseudomonadota</taxon>
        <taxon>Gammaproteobacteria</taxon>
        <taxon>Moraxellales</taxon>
        <taxon>Moraxellaceae</taxon>
        <taxon>Acinetobacter</taxon>
    </lineage>
</organism>
<dbReference type="STRING" id="1871111.GCA_001704615_00793"/>
<reference evidence="2" key="1">
    <citation type="submission" date="2019-08" db="EMBL/GenBank/DDBJ databases">
        <title>The complete genome of Acinetobacter defluvii strain WCHAD010030.</title>
        <authorList>
            <person name="Hu Y."/>
            <person name="Qin J."/>
            <person name="Feng Y."/>
            <person name="Zong Z."/>
        </authorList>
    </citation>
    <scope>NUCLEOTIDE SEQUENCE</scope>
    <source>
        <strain evidence="2">WCHA30</strain>
    </source>
</reference>
<gene>
    <name evidence="2" type="ORF">DJ533_14215</name>
</gene>
<dbReference type="AlphaFoldDB" id="A0A2S2FFF9"/>
<accession>A0A2S2FFF9</accession>
<sequence>MKIKKLFNSTLLLCLLLPTAFYFTVLREGIITFGFGLFLCFCSYSIFFYSQNKKRPDDLSTNIISSFAFIAPILFLGLWAQLSSLTDRNFQTYLQQHDCSATNKFHEFTETECNASKNSARCKEVKRIEVIYYCKQTQETLNKSRYNRLYGPIYGIWDEKK</sequence>
<evidence type="ECO:0000313" key="2">
    <source>
        <dbReference type="EMBL" id="AWL29640.1"/>
    </source>
</evidence>
<protein>
    <submittedName>
        <fullName evidence="2">Uncharacterized protein</fullName>
    </submittedName>
</protein>
<dbReference type="KEGG" id="adv:DJ533_14215"/>
<dbReference type="OrthoDB" id="9908413at2"/>
<evidence type="ECO:0000256" key="1">
    <source>
        <dbReference type="SAM" id="Phobius"/>
    </source>
</evidence>
<keyword evidence="1" id="KW-0812">Transmembrane</keyword>
<name>A0A2S2FFF9_9GAMM</name>
<proteinExistence type="predicted"/>
<dbReference type="EMBL" id="CP029397">
    <property type="protein sequence ID" value="AWL29640.1"/>
    <property type="molecule type" value="Genomic_DNA"/>
</dbReference>
<keyword evidence="1" id="KW-0472">Membrane</keyword>
<keyword evidence="3" id="KW-1185">Reference proteome</keyword>